<name>A0A409VA49_9AGAR</name>
<dbReference type="AlphaFoldDB" id="A0A409VA49"/>
<protein>
    <submittedName>
        <fullName evidence="1">Uncharacterized protein</fullName>
    </submittedName>
</protein>
<gene>
    <name evidence="1" type="ORF">CVT24_004573</name>
</gene>
<organism evidence="1 2">
    <name type="scientific">Panaeolus cyanescens</name>
    <dbReference type="NCBI Taxonomy" id="181874"/>
    <lineage>
        <taxon>Eukaryota</taxon>
        <taxon>Fungi</taxon>
        <taxon>Dikarya</taxon>
        <taxon>Basidiomycota</taxon>
        <taxon>Agaricomycotina</taxon>
        <taxon>Agaricomycetes</taxon>
        <taxon>Agaricomycetidae</taxon>
        <taxon>Agaricales</taxon>
        <taxon>Agaricineae</taxon>
        <taxon>Galeropsidaceae</taxon>
        <taxon>Panaeolus</taxon>
    </lineage>
</organism>
<keyword evidence="2" id="KW-1185">Reference proteome</keyword>
<dbReference type="GO" id="GO:0097196">
    <property type="term" value="C:Shu complex"/>
    <property type="evidence" value="ECO:0007669"/>
    <property type="project" value="TreeGrafter"/>
</dbReference>
<dbReference type="EMBL" id="NHTK01006114">
    <property type="protein sequence ID" value="PPQ63688.1"/>
    <property type="molecule type" value="Genomic_DNA"/>
</dbReference>
<dbReference type="PANTHER" id="PTHR28498">
    <property type="entry name" value="ZINC FINGER SWIM DOMAIN-CONTAINING PROTEIN 7"/>
    <property type="match status" value="1"/>
</dbReference>
<comment type="caution">
    <text evidence="1">The sequence shown here is derived from an EMBL/GenBank/DDBJ whole genome shotgun (WGS) entry which is preliminary data.</text>
</comment>
<accession>A0A409VA49</accession>
<dbReference type="OrthoDB" id="337581at2759"/>
<proteinExistence type="predicted"/>
<dbReference type="PANTHER" id="PTHR28498:SF1">
    <property type="entry name" value="ZINC FINGER SWIM DOMAIN-CONTAINING PROTEIN 7"/>
    <property type="match status" value="1"/>
</dbReference>
<evidence type="ECO:0000313" key="1">
    <source>
        <dbReference type="EMBL" id="PPQ63688.1"/>
    </source>
</evidence>
<dbReference type="Proteomes" id="UP000284842">
    <property type="component" value="Unassembled WGS sequence"/>
</dbReference>
<dbReference type="InParanoid" id="A0A409VA49"/>
<evidence type="ECO:0000313" key="2">
    <source>
        <dbReference type="Proteomes" id="UP000284842"/>
    </source>
</evidence>
<sequence length="142" mass="15579">MLWTSLLPLLTPILNEIEPGTLSNETLSKLHSICPEKLILAALDIIDRGNVIRYVTPWGHEEYQVLGASGNYSVLLDLTASPTVPLTCTCPAFVYSVLLAQTHLLVCHLVHKPQLNAHEISVQTHTRSPNCAAAEAMQRKTS</sequence>
<dbReference type="GO" id="GO:0000724">
    <property type="term" value="P:double-strand break repair via homologous recombination"/>
    <property type="evidence" value="ECO:0007669"/>
    <property type="project" value="TreeGrafter"/>
</dbReference>
<reference evidence="1 2" key="1">
    <citation type="journal article" date="2018" name="Evol. Lett.">
        <title>Horizontal gene cluster transfer increased hallucinogenic mushroom diversity.</title>
        <authorList>
            <person name="Reynolds H.T."/>
            <person name="Vijayakumar V."/>
            <person name="Gluck-Thaler E."/>
            <person name="Korotkin H.B."/>
            <person name="Matheny P.B."/>
            <person name="Slot J.C."/>
        </authorList>
    </citation>
    <scope>NUCLEOTIDE SEQUENCE [LARGE SCALE GENOMIC DNA]</scope>
    <source>
        <strain evidence="1 2">2629</strain>
    </source>
</reference>